<evidence type="ECO:0000256" key="1">
    <source>
        <dbReference type="SAM" id="MobiDB-lite"/>
    </source>
</evidence>
<dbReference type="Proteomes" id="UP000007721">
    <property type="component" value="Chromosome"/>
</dbReference>
<dbReference type="STRING" id="316067.Geob_0849"/>
<dbReference type="RefSeq" id="WP_012645940.1">
    <property type="nucleotide sequence ID" value="NC_011979.1"/>
</dbReference>
<gene>
    <name evidence="3" type="ordered locus">Geob_0849</name>
</gene>
<accession>B9M1R5</accession>
<feature type="chain" id="PRO_5002888651" description="Transporter" evidence="2">
    <location>
        <begin position="30"/>
        <end position="293"/>
    </location>
</feature>
<dbReference type="HOGENOM" id="CLU_949160_0_0_7"/>
<organism evidence="3 4">
    <name type="scientific">Geotalea daltonii (strain DSM 22248 / JCM 15807 / FRC-32)</name>
    <name type="common">Geobacter daltonii</name>
    <dbReference type="NCBI Taxonomy" id="316067"/>
    <lineage>
        <taxon>Bacteria</taxon>
        <taxon>Pseudomonadati</taxon>
        <taxon>Thermodesulfobacteriota</taxon>
        <taxon>Desulfuromonadia</taxon>
        <taxon>Geobacterales</taxon>
        <taxon>Geobacteraceae</taxon>
        <taxon>Geotalea</taxon>
    </lineage>
</organism>
<keyword evidence="4" id="KW-1185">Reference proteome</keyword>
<dbReference type="EMBL" id="CP001390">
    <property type="protein sequence ID" value="ACM19211.1"/>
    <property type="molecule type" value="Genomic_DNA"/>
</dbReference>
<feature type="signal peptide" evidence="2">
    <location>
        <begin position="1"/>
        <end position="29"/>
    </location>
</feature>
<feature type="compositionally biased region" description="Low complexity" evidence="1">
    <location>
        <begin position="120"/>
        <end position="131"/>
    </location>
</feature>
<dbReference type="AlphaFoldDB" id="B9M1R5"/>
<name>B9M1R5_GEODF</name>
<evidence type="ECO:0000313" key="3">
    <source>
        <dbReference type="EMBL" id="ACM19211.1"/>
    </source>
</evidence>
<sequence length="293" mass="31074">MGKKVTTKVLFKVMALTVVSIVAASTAEASDRLLSLGLGMEFTSGSYGSPVRTDSIVVPLTVTVTPGERAAFSVEFPWVRQSNSNVVAGQFRQMLGQQSGMAKATEAMGTPGSGSGMTGSGATAMTTSDTGRAQSGLGDITLRAGYIMAKEGAILPQIRPHLSVKIPTADSDRGLGTGKFDEGFAIEFFKWFGDWQTVVEPGYTFQGKVDGLSLKNYFSLNGGLGYQVTDNFMPAFILKSSTALTEDATALLEARLKLIYQVTSKIGIEFYAAKGITSSTADYSTGFSVFYDL</sequence>
<dbReference type="KEGG" id="geo:Geob_0849"/>
<dbReference type="Pfam" id="PF13557">
    <property type="entry name" value="Phenol_MetA_deg"/>
    <property type="match status" value="1"/>
</dbReference>
<evidence type="ECO:0000256" key="2">
    <source>
        <dbReference type="SAM" id="SignalP"/>
    </source>
</evidence>
<proteinExistence type="predicted"/>
<keyword evidence="2" id="KW-0732">Signal</keyword>
<dbReference type="eggNOG" id="ENOG5030ENV">
    <property type="taxonomic scope" value="Bacteria"/>
</dbReference>
<protein>
    <recommendedName>
        <fullName evidence="5">Transporter</fullName>
    </recommendedName>
</protein>
<feature type="region of interest" description="Disordered" evidence="1">
    <location>
        <begin position="105"/>
        <end position="132"/>
    </location>
</feature>
<dbReference type="OrthoDB" id="9784670at2"/>
<evidence type="ECO:0008006" key="5">
    <source>
        <dbReference type="Google" id="ProtNLM"/>
    </source>
</evidence>
<reference evidence="3 4" key="1">
    <citation type="submission" date="2009-01" db="EMBL/GenBank/DDBJ databases">
        <title>Complete sequence of Geobacter sp. FRC-32.</title>
        <authorList>
            <consortium name="US DOE Joint Genome Institute"/>
            <person name="Lucas S."/>
            <person name="Copeland A."/>
            <person name="Lapidus A."/>
            <person name="Glavina del Rio T."/>
            <person name="Dalin E."/>
            <person name="Tice H."/>
            <person name="Bruce D."/>
            <person name="Goodwin L."/>
            <person name="Pitluck S."/>
            <person name="Saunders E."/>
            <person name="Brettin T."/>
            <person name="Detter J.C."/>
            <person name="Han C."/>
            <person name="Larimer F."/>
            <person name="Land M."/>
            <person name="Hauser L."/>
            <person name="Kyrpides N."/>
            <person name="Ovchinnikova G."/>
            <person name="Kostka J."/>
            <person name="Richardson P."/>
        </authorList>
    </citation>
    <scope>NUCLEOTIDE SEQUENCE [LARGE SCALE GENOMIC DNA]</scope>
    <source>
        <strain evidence="4">DSM 22248 / JCM 15807 / FRC-32</strain>
    </source>
</reference>
<evidence type="ECO:0000313" key="4">
    <source>
        <dbReference type="Proteomes" id="UP000007721"/>
    </source>
</evidence>
<dbReference type="InterPro" id="IPR025737">
    <property type="entry name" value="FApF"/>
</dbReference>